<proteinExistence type="predicted"/>
<reference evidence="2" key="1">
    <citation type="submission" date="2022-11" db="UniProtKB">
        <authorList>
            <consortium name="WormBaseParasite"/>
        </authorList>
    </citation>
    <scope>IDENTIFICATION</scope>
</reference>
<accession>A0AC34QW15</accession>
<dbReference type="Proteomes" id="UP000887576">
    <property type="component" value="Unplaced"/>
</dbReference>
<evidence type="ECO:0000313" key="2">
    <source>
        <dbReference type="WBParaSite" id="JU765_v2.g19831.t1"/>
    </source>
</evidence>
<name>A0AC34QW15_9BILA</name>
<sequence>MLASVQNRDSPLSIEINTNTSTEESETTETISSVDDPGPSLSNDEKIIFNSNGQIVSGAADALLCQMLPTPNYSSDKETIFTLLLNLRAFISPNDLLQKLLQHCMFEQNSTSDNFRKECRVKMFENIYFFCKEWTTNIPYDFREPAMRDRLLEIFGLCVVDSGSQQKCDQLMFNLRSALSKLERYELALRSLNQNIEDPPSTTDQFVGLAILCSDPLIVAQQLAHIELERLSMIGADEFVELLKIGKIDDLGFVPQNAKTANIRHYVEWFNQLTTLVATEILRHSRKRYRAKAIEFFIEVARECINVGNFNSLMSIVAGLSLQPVSRLKRTWARVEKSKLEILQHQLDPSGNFLSYRATLKAAIWRLEGAKQDAEQVIIPFFGLLMKDLFMLFCRCLMPLPNGHLNYTAFLQFSENVRNILKWKSRQCPFPRNSQVLQYLLLAANYSETNMLRLSYDYEVAELSAEKEQYKRLRERSKPSS</sequence>
<organism evidence="1 2">
    <name type="scientific">Panagrolaimus sp. JU765</name>
    <dbReference type="NCBI Taxonomy" id="591449"/>
    <lineage>
        <taxon>Eukaryota</taxon>
        <taxon>Metazoa</taxon>
        <taxon>Ecdysozoa</taxon>
        <taxon>Nematoda</taxon>
        <taxon>Chromadorea</taxon>
        <taxon>Rhabditida</taxon>
        <taxon>Tylenchina</taxon>
        <taxon>Panagrolaimomorpha</taxon>
        <taxon>Panagrolaimoidea</taxon>
        <taxon>Panagrolaimidae</taxon>
        <taxon>Panagrolaimus</taxon>
    </lineage>
</organism>
<evidence type="ECO:0000313" key="1">
    <source>
        <dbReference type="Proteomes" id="UP000887576"/>
    </source>
</evidence>
<protein>
    <submittedName>
        <fullName evidence="2">Ras-GEF domain-containing protein</fullName>
    </submittedName>
</protein>
<dbReference type="WBParaSite" id="JU765_v2.g19831.t1">
    <property type="protein sequence ID" value="JU765_v2.g19831.t1"/>
    <property type="gene ID" value="JU765_v2.g19831"/>
</dbReference>